<dbReference type="InterPro" id="IPR011009">
    <property type="entry name" value="Kinase-like_dom_sf"/>
</dbReference>
<dbReference type="GO" id="GO:0005524">
    <property type="term" value="F:ATP binding"/>
    <property type="evidence" value="ECO:0007669"/>
    <property type="project" value="UniProtKB-KW"/>
</dbReference>
<dbReference type="EMBL" id="JAYKXN010000003">
    <property type="protein sequence ID" value="KAK7302353.1"/>
    <property type="molecule type" value="Genomic_DNA"/>
</dbReference>
<keyword evidence="2" id="KW-0067">ATP-binding</keyword>
<protein>
    <recommendedName>
        <fullName evidence="3">Protein kinase domain-containing protein</fullName>
    </recommendedName>
</protein>
<dbReference type="SUPFAM" id="SSF56112">
    <property type="entry name" value="Protein kinase-like (PK-like)"/>
    <property type="match status" value="1"/>
</dbReference>
<dbReference type="SMART" id="SM00220">
    <property type="entry name" value="S_TKc"/>
    <property type="match status" value="1"/>
</dbReference>
<sequence length="427" mass="48005">MVYKATLFKGNTNGVFAVKKPSEGVESKVENEIRVLSCLRESPHVVKLVGTSQHRSHFVNPVIEREFEFRSKHHSMVNIDPTHYLKCQPFPFDDHIRSSILIKPNSTENQMCAQSYHKLIVMELMPNGSLHHLLHEAKTPPTWPTRIETAMQIARAIGFLHEGKVMVIHRDIKSSNILFDSQMKAKLADFGLAVIRVDPPSQPAGTIGYLDPSYTTPCKLSTKNDIFSFGVLLLEMISGRKAIDVCKSPSSIVEWAIPLIQEKRVLLEEICDSRVALPCAQISAITGLLRYAARCVSSNEDDRPSARELVMGMQNCLVELEPPRLRMFPINWIWTRVLKRLRKRISAQTHTQHVTLVNDDDHVSSGKLSMTIKEVLLADELIRGEPRASTRSIGTKPKVMVTGVNLSSIWIVGSDGVPDLTCHRLLR</sequence>
<dbReference type="PANTHER" id="PTHR27001:SF850">
    <property type="entry name" value="OS01G0267800 PROTEIN"/>
    <property type="match status" value="1"/>
</dbReference>
<dbReference type="Proteomes" id="UP001359559">
    <property type="component" value="Unassembled WGS sequence"/>
</dbReference>
<evidence type="ECO:0000256" key="2">
    <source>
        <dbReference type="ARBA" id="ARBA00022840"/>
    </source>
</evidence>
<dbReference type="GO" id="GO:0005886">
    <property type="term" value="C:plasma membrane"/>
    <property type="evidence" value="ECO:0007669"/>
    <property type="project" value="TreeGrafter"/>
</dbReference>
<feature type="domain" description="Protein kinase" evidence="3">
    <location>
        <begin position="1"/>
        <end position="317"/>
    </location>
</feature>
<dbReference type="Gene3D" id="1.10.510.10">
    <property type="entry name" value="Transferase(Phosphotransferase) domain 1"/>
    <property type="match status" value="1"/>
</dbReference>
<dbReference type="Pfam" id="PF00069">
    <property type="entry name" value="Pkinase"/>
    <property type="match status" value="1"/>
</dbReference>
<accession>A0AAN9JQT2</accession>
<reference evidence="4 5" key="1">
    <citation type="submission" date="2024-01" db="EMBL/GenBank/DDBJ databases">
        <title>The genomes of 5 underutilized Papilionoideae crops provide insights into root nodulation and disease resistance.</title>
        <authorList>
            <person name="Yuan L."/>
        </authorList>
    </citation>
    <scope>NUCLEOTIDE SEQUENCE [LARGE SCALE GENOMIC DNA]</scope>
    <source>
        <strain evidence="4">LY-2023</strain>
        <tissue evidence="4">Leaf</tissue>
    </source>
</reference>
<comment type="caution">
    <text evidence="4">The sequence shown here is derived from an EMBL/GenBank/DDBJ whole genome shotgun (WGS) entry which is preliminary data.</text>
</comment>
<dbReference type="InterPro" id="IPR008271">
    <property type="entry name" value="Ser/Thr_kinase_AS"/>
</dbReference>
<proteinExistence type="predicted"/>
<evidence type="ECO:0000259" key="3">
    <source>
        <dbReference type="PROSITE" id="PS50011"/>
    </source>
</evidence>
<dbReference type="AlphaFoldDB" id="A0AAN9JQT2"/>
<keyword evidence="1" id="KW-0547">Nucleotide-binding</keyword>
<organism evidence="4 5">
    <name type="scientific">Clitoria ternatea</name>
    <name type="common">Butterfly pea</name>
    <dbReference type="NCBI Taxonomy" id="43366"/>
    <lineage>
        <taxon>Eukaryota</taxon>
        <taxon>Viridiplantae</taxon>
        <taxon>Streptophyta</taxon>
        <taxon>Embryophyta</taxon>
        <taxon>Tracheophyta</taxon>
        <taxon>Spermatophyta</taxon>
        <taxon>Magnoliopsida</taxon>
        <taxon>eudicotyledons</taxon>
        <taxon>Gunneridae</taxon>
        <taxon>Pentapetalae</taxon>
        <taxon>rosids</taxon>
        <taxon>fabids</taxon>
        <taxon>Fabales</taxon>
        <taxon>Fabaceae</taxon>
        <taxon>Papilionoideae</taxon>
        <taxon>50 kb inversion clade</taxon>
        <taxon>NPAAA clade</taxon>
        <taxon>indigoferoid/millettioid clade</taxon>
        <taxon>Phaseoleae</taxon>
        <taxon>Clitoria</taxon>
    </lineage>
</organism>
<dbReference type="PROSITE" id="PS50011">
    <property type="entry name" value="PROTEIN_KINASE_DOM"/>
    <property type="match status" value="1"/>
</dbReference>
<dbReference type="InterPro" id="IPR000719">
    <property type="entry name" value="Prot_kinase_dom"/>
</dbReference>
<evidence type="ECO:0000256" key="1">
    <source>
        <dbReference type="ARBA" id="ARBA00022741"/>
    </source>
</evidence>
<dbReference type="PROSITE" id="PS00108">
    <property type="entry name" value="PROTEIN_KINASE_ST"/>
    <property type="match status" value="1"/>
</dbReference>
<name>A0AAN9JQT2_CLITE</name>
<gene>
    <name evidence="4" type="ORF">RJT34_13240</name>
</gene>
<dbReference type="PANTHER" id="PTHR27001">
    <property type="entry name" value="OS01G0253100 PROTEIN"/>
    <property type="match status" value="1"/>
</dbReference>
<evidence type="ECO:0000313" key="5">
    <source>
        <dbReference type="Proteomes" id="UP001359559"/>
    </source>
</evidence>
<dbReference type="GO" id="GO:0004672">
    <property type="term" value="F:protein kinase activity"/>
    <property type="evidence" value="ECO:0007669"/>
    <property type="project" value="InterPro"/>
</dbReference>
<evidence type="ECO:0000313" key="4">
    <source>
        <dbReference type="EMBL" id="KAK7302353.1"/>
    </source>
</evidence>
<keyword evidence="5" id="KW-1185">Reference proteome</keyword>